<reference evidence="1 2" key="1">
    <citation type="journal article" date="2012" name="BMC Genomics">
        <title>Complete genome sequence of Saccharothrix espanaensis DSM 44229T and comparison to the other completely sequenced Pseudonocardiaceae.</title>
        <authorList>
            <person name="Strobel T."/>
            <person name="Al-Dilaimi A."/>
            <person name="Blom J."/>
            <person name="Gessner A."/>
            <person name="Kalinowski J."/>
            <person name="Luzhetska M."/>
            <person name="Puhler A."/>
            <person name="Szczepanowski R."/>
            <person name="Bechthold A."/>
            <person name="Ruckert C."/>
        </authorList>
    </citation>
    <scope>NUCLEOTIDE SEQUENCE [LARGE SCALE GENOMIC DNA]</scope>
    <source>
        <strain evidence="2">ATCC 51144 / DSM 44229 / JCM 9112 / NBRC 15066 / NRRL 15764</strain>
    </source>
</reference>
<dbReference type="RefSeq" id="WP_015102697.1">
    <property type="nucleotide sequence ID" value="NC_019673.1"/>
</dbReference>
<dbReference type="BioCyc" id="SESP1179773:BN6_RS44120-MONOMER"/>
<dbReference type="PATRIC" id="fig|1179773.3.peg.5357"/>
<dbReference type="KEGG" id="sesp:BN6_53210"/>
<dbReference type="EMBL" id="HE804045">
    <property type="protein sequence ID" value="CCH32585.1"/>
    <property type="molecule type" value="Genomic_DNA"/>
</dbReference>
<evidence type="ECO:0000313" key="1">
    <source>
        <dbReference type="EMBL" id="CCH32585.1"/>
    </source>
</evidence>
<evidence type="ECO:0000313" key="2">
    <source>
        <dbReference type="Proteomes" id="UP000006281"/>
    </source>
</evidence>
<dbReference type="HOGENOM" id="CLU_2919989_0_0_11"/>
<dbReference type="Proteomes" id="UP000006281">
    <property type="component" value="Chromosome"/>
</dbReference>
<gene>
    <name evidence="1" type="ordered locus">BN6_53210</name>
</gene>
<protein>
    <submittedName>
        <fullName evidence="1">Uncharacterized protein</fullName>
    </submittedName>
</protein>
<name>K0JXJ6_SACES</name>
<accession>K0JXJ6</accession>
<proteinExistence type="predicted"/>
<dbReference type="STRING" id="1179773.BN6_53210"/>
<keyword evidence="2" id="KW-1185">Reference proteome</keyword>
<dbReference type="AlphaFoldDB" id="K0JXJ6"/>
<sequence>MGGEPRGAADDEAAETLVRRLDEITGALEGLAAVLDQEEDLSIILDRICRQVVRAVPAPTW</sequence>
<organism evidence="1 2">
    <name type="scientific">Saccharothrix espanaensis (strain ATCC 51144 / DSM 44229 / JCM 9112 / NBRC 15066 / NRRL 15764)</name>
    <dbReference type="NCBI Taxonomy" id="1179773"/>
    <lineage>
        <taxon>Bacteria</taxon>
        <taxon>Bacillati</taxon>
        <taxon>Actinomycetota</taxon>
        <taxon>Actinomycetes</taxon>
        <taxon>Pseudonocardiales</taxon>
        <taxon>Pseudonocardiaceae</taxon>
        <taxon>Saccharothrix</taxon>
    </lineage>
</organism>